<feature type="compositionally biased region" description="Polar residues" evidence="2">
    <location>
        <begin position="678"/>
        <end position="691"/>
    </location>
</feature>
<evidence type="ECO:0000259" key="3">
    <source>
        <dbReference type="SMART" id="SM00543"/>
    </source>
</evidence>
<proteinExistence type="predicted"/>
<feature type="coiled-coil region" evidence="1">
    <location>
        <begin position="301"/>
        <end position="332"/>
    </location>
</feature>
<dbReference type="Gene3D" id="1.25.40.180">
    <property type="match status" value="3"/>
</dbReference>
<feature type="domain" description="MIF4G" evidence="3">
    <location>
        <begin position="319"/>
        <end position="556"/>
    </location>
</feature>
<feature type="compositionally biased region" description="Basic residues" evidence="2">
    <location>
        <begin position="977"/>
        <end position="999"/>
    </location>
</feature>
<feature type="compositionally biased region" description="Basic and acidic residues" evidence="2">
    <location>
        <begin position="957"/>
        <end position="976"/>
    </location>
</feature>
<feature type="region of interest" description="Disordered" evidence="2">
    <location>
        <begin position="678"/>
        <end position="706"/>
    </location>
</feature>
<name>A0A9J6BPI9_POLVA</name>
<protein>
    <recommendedName>
        <fullName evidence="3">MIF4G domain-containing protein</fullName>
    </recommendedName>
</protein>
<keyword evidence="1" id="KW-0175">Coiled coil</keyword>
<dbReference type="EMBL" id="JADBJN010000003">
    <property type="protein sequence ID" value="KAG5671624.1"/>
    <property type="molecule type" value="Genomic_DNA"/>
</dbReference>
<evidence type="ECO:0000313" key="5">
    <source>
        <dbReference type="Proteomes" id="UP001107558"/>
    </source>
</evidence>
<dbReference type="OrthoDB" id="514777at2759"/>
<dbReference type="PANTHER" id="PTHR23253">
    <property type="entry name" value="EUKARYOTIC TRANSLATION INITIATION FACTOR 4 GAMMA"/>
    <property type="match status" value="1"/>
</dbReference>
<gene>
    <name evidence="4" type="ORF">PVAND_001817</name>
</gene>
<dbReference type="AlphaFoldDB" id="A0A9J6BPI9"/>
<dbReference type="Proteomes" id="UP001107558">
    <property type="component" value="Chromosome 3"/>
</dbReference>
<reference evidence="4" key="1">
    <citation type="submission" date="2021-03" db="EMBL/GenBank/DDBJ databases">
        <title>Chromosome level genome of the anhydrobiotic midge Polypedilum vanderplanki.</title>
        <authorList>
            <person name="Yoshida Y."/>
            <person name="Kikawada T."/>
            <person name="Gusev O."/>
        </authorList>
    </citation>
    <scope>NUCLEOTIDE SEQUENCE</scope>
    <source>
        <strain evidence="4">NIAS01</strain>
        <tissue evidence="4">Whole body or cell culture</tissue>
    </source>
</reference>
<sequence length="1197" mass="137939">MDQMPFDQPSAILRGPRPIAQNSISPHQCFIPAMFPVIVGPPSNVHPYATFYRQPSVVPPPILPVVHYTKQPTQVEHPTKKSHALQIRDPVTGKDIIESFKHEKTGSLNKDAKEFRPCNIHQKTAIQSEKDGTRIKTSSPIQKNDDMSIIQEDISIVQEEDVSSPIKCTIGNENFTGDDFSRNYRYTKEELLMLKESLAVEKSKPPQFSHSSLICDDLDLTIYRILFDKTYQDSTFNDSYDISNSSYNKTNSSLSLRRSFQDSHSSSRNNRTPEKKSIIRMTMSQPNIRLNEAENAWVPSHLKLKIRKSDEEEKLEKLKKNFRSLLNKITAENFEHIAKEASNTNKFSITEKESLESIVDILFEKSITEPGFAPIYARLCKVLTEAHVFQTTDINGNESKKSPWKMYLIYRCQEEFERFSVDEETLNEILSKIDSAETQEDKDYYADIHFNYRYRAQGTIKFIGELYMYDLLNSNVMKSCIESLLSSITEENISRVCHLFTTIGKKFEENPPKDQNGTELIDKYMEQLQRLKNNKCITTSRIKFDIMNVIDLRKANWKPRENAKLVVKPKTFNELKEEIKKEKEKQEKTLSTYQPSKNVTMQSHNNFQNQNQRFKSHQQPRTFSNMVNIDFNKIGLNSKEVTLAPQTKSLTFRSLEPKSLLISNAFGALKVDCDDQELPSTMHSSRANTNKNSRKEKVHQQQITTQNSVDENSDDIFTIDLSNSEQLIFENCLKKFEAFIKGKLTMEMMITDMRDIKITDRILAMIYNAYLDKKELDQYGFIKALINLLKANLIDKQVNIEAIGLLFKLIPFLIPDVPLINTYIGEFLVKLHNDQMICIQDIDKICNNKEAKGALKYLQDSIDVDVSTESTNLIDKQVNIEAIGLLFKLIPFLIPDVPLINTYIGEFLVKLHNDQMICIQDIDKICNNKEAKGALKYLQDSIDVDAFDLKNKSELKNMKSNEKKSNVSDVQIEKSTSKSKKRDNKAKKNKNKQNNKKKSKQTERPIEPPEILCESYNCNNVEISPISTDNMNVQNESNVSHEENSDGSQTQNIKADLMKKIAFLLKKQKPLDEIYKLIDTSNQSKKMSFISELSKTIGKNLKFDSSKKYTDYYMLLERYIDNDIKKGAECLNAIADTFVSEKAAQIFELYYENNVVPCESLKLWCQNKAKNEKNSQVMYQLQNFLATLNNTEELNLE</sequence>
<dbReference type="Pfam" id="PF02854">
    <property type="entry name" value="MIF4G"/>
    <property type="match status" value="1"/>
</dbReference>
<dbReference type="SMART" id="SM00543">
    <property type="entry name" value="MIF4G"/>
    <property type="match status" value="1"/>
</dbReference>
<feature type="region of interest" description="Disordered" evidence="2">
    <location>
        <begin position="957"/>
        <end position="1008"/>
    </location>
</feature>
<evidence type="ECO:0000313" key="4">
    <source>
        <dbReference type="EMBL" id="KAG5671624.1"/>
    </source>
</evidence>
<organism evidence="4 5">
    <name type="scientific">Polypedilum vanderplanki</name>
    <name type="common">Sleeping chironomid midge</name>
    <dbReference type="NCBI Taxonomy" id="319348"/>
    <lineage>
        <taxon>Eukaryota</taxon>
        <taxon>Metazoa</taxon>
        <taxon>Ecdysozoa</taxon>
        <taxon>Arthropoda</taxon>
        <taxon>Hexapoda</taxon>
        <taxon>Insecta</taxon>
        <taxon>Pterygota</taxon>
        <taxon>Neoptera</taxon>
        <taxon>Endopterygota</taxon>
        <taxon>Diptera</taxon>
        <taxon>Nematocera</taxon>
        <taxon>Chironomoidea</taxon>
        <taxon>Chironomidae</taxon>
        <taxon>Chironominae</taxon>
        <taxon>Polypedilum</taxon>
        <taxon>Polypedilum</taxon>
    </lineage>
</organism>
<evidence type="ECO:0000256" key="2">
    <source>
        <dbReference type="SAM" id="MobiDB-lite"/>
    </source>
</evidence>
<feature type="region of interest" description="Disordered" evidence="2">
    <location>
        <begin position="253"/>
        <end position="277"/>
    </location>
</feature>
<dbReference type="InterPro" id="IPR016024">
    <property type="entry name" value="ARM-type_fold"/>
</dbReference>
<evidence type="ECO:0000256" key="1">
    <source>
        <dbReference type="SAM" id="Coils"/>
    </source>
</evidence>
<dbReference type="InterPro" id="IPR003890">
    <property type="entry name" value="MIF4G-like_typ-3"/>
</dbReference>
<feature type="compositionally biased region" description="Polar residues" evidence="2">
    <location>
        <begin position="253"/>
        <end position="270"/>
    </location>
</feature>
<dbReference type="GO" id="GO:0003723">
    <property type="term" value="F:RNA binding"/>
    <property type="evidence" value="ECO:0007669"/>
    <property type="project" value="InterPro"/>
</dbReference>
<accession>A0A9J6BPI9</accession>
<comment type="caution">
    <text evidence="4">The sequence shown here is derived from an EMBL/GenBank/DDBJ whole genome shotgun (WGS) entry which is preliminary data.</text>
</comment>
<dbReference type="SUPFAM" id="SSF48371">
    <property type="entry name" value="ARM repeat"/>
    <property type="match status" value="1"/>
</dbReference>
<keyword evidence="5" id="KW-1185">Reference proteome</keyword>